<protein>
    <submittedName>
        <fullName evidence="1">Uncharacterized protein</fullName>
    </submittedName>
</protein>
<evidence type="ECO:0000313" key="1">
    <source>
        <dbReference type="EMBL" id="KAJ8665589.1"/>
    </source>
</evidence>
<reference evidence="1" key="1">
    <citation type="submission" date="2023-04" db="EMBL/GenBank/DDBJ databases">
        <title>A chromosome-level genome assembly of the parasitoid wasp Eretmocerus hayati.</title>
        <authorList>
            <person name="Zhong Y."/>
            <person name="Liu S."/>
            <person name="Liu Y."/>
        </authorList>
    </citation>
    <scope>NUCLEOTIDE SEQUENCE</scope>
    <source>
        <strain evidence="1">ZJU_SS_LIU_2023</strain>
    </source>
</reference>
<comment type="caution">
    <text evidence="1">The sequence shown here is derived from an EMBL/GenBank/DDBJ whole genome shotgun (WGS) entry which is preliminary data.</text>
</comment>
<sequence>MTHFKKCCVPFCDSCKPGLPRLILHSFPKDQKVRELWLKNSGLPTDTNHRCVYVCSSHFQPGDYIKQGNRLKDSAVPSLIVKEYCNATGIKSQNTVGKDVRHHPSILRPKKKNKASTSLPCSAVGGRVDAHSHAVEIQHQQVRDVTNTQSADLSACTRNANILGGIRENDQDTIQYDEITRNESEELNNSSEVDENILPANCSDCELLNLQNFSVGSEVDNIHVDPPIDGTVMESDAQVNIDNQVNVNQPVVNAEPLVQHQSSMHEEPRICREPVLDKEPVRPNPPKFTILSMLRCDEDMIAYTGVNFSILRGLEEAVNLCESQAEDYPRIKKFVLNSRNRIVLCLIKLKINISFRCLCVFFGISRTTCASHFYYTVRLLSKILENAIYWPTREELLHNMPKCFEGETECLESHIKLIIPPKLGNKRQMPRDEVLRTNKIAAARVHVERTIQRFKVWDIVSSKIQWILIPYIDDIFTIVAGLVNYQNPILSDNRYEKN</sequence>
<dbReference type="EMBL" id="CM056744">
    <property type="protein sequence ID" value="KAJ8665589.1"/>
    <property type="molecule type" value="Genomic_DNA"/>
</dbReference>
<accession>A0ACC2N338</accession>
<dbReference type="Proteomes" id="UP001239111">
    <property type="component" value="Chromosome 4"/>
</dbReference>
<evidence type="ECO:0000313" key="2">
    <source>
        <dbReference type="Proteomes" id="UP001239111"/>
    </source>
</evidence>
<organism evidence="1 2">
    <name type="scientific">Eretmocerus hayati</name>
    <dbReference type="NCBI Taxonomy" id="131215"/>
    <lineage>
        <taxon>Eukaryota</taxon>
        <taxon>Metazoa</taxon>
        <taxon>Ecdysozoa</taxon>
        <taxon>Arthropoda</taxon>
        <taxon>Hexapoda</taxon>
        <taxon>Insecta</taxon>
        <taxon>Pterygota</taxon>
        <taxon>Neoptera</taxon>
        <taxon>Endopterygota</taxon>
        <taxon>Hymenoptera</taxon>
        <taxon>Apocrita</taxon>
        <taxon>Proctotrupomorpha</taxon>
        <taxon>Chalcidoidea</taxon>
        <taxon>Aphelinidae</taxon>
        <taxon>Aphelininae</taxon>
        <taxon>Eretmocerus</taxon>
    </lineage>
</organism>
<name>A0ACC2N338_9HYME</name>
<gene>
    <name evidence="1" type="ORF">QAD02_007251</name>
</gene>
<proteinExistence type="predicted"/>
<keyword evidence="2" id="KW-1185">Reference proteome</keyword>